<reference evidence="1 2" key="1">
    <citation type="submission" date="2017-08" db="EMBL/GenBank/DDBJ databases">
        <title>Draft Genome Sequence of Loktanella cinnabarina Strain XM1, Isolated from Coastal Surface Water.</title>
        <authorList>
            <person name="Ma R."/>
            <person name="Wang J."/>
            <person name="Wang Q."/>
            <person name="Ma Z."/>
            <person name="Li J."/>
            <person name="Chen L."/>
        </authorList>
    </citation>
    <scope>NUCLEOTIDE SEQUENCE [LARGE SCALE GENOMIC DNA]</scope>
    <source>
        <strain evidence="1 2">XM1</strain>
    </source>
</reference>
<protein>
    <submittedName>
        <fullName evidence="1">Uncharacterized protein</fullName>
    </submittedName>
</protein>
<evidence type="ECO:0000313" key="2">
    <source>
        <dbReference type="Proteomes" id="UP000221860"/>
    </source>
</evidence>
<dbReference type="Proteomes" id="UP000221860">
    <property type="component" value="Unassembled WGS sequence"/>
</dbReference>
<accession>A0A2G1MCJ9</accession>
<dbReference type="AlphaFoldDB" id="A0A2G1MCJ9"/>
<comment type="caution">
    <text evidence="1">The sequence shown here is derived from an EMBL/GenBank/DDBJ whole genome shotgun (WGS) entry which is preliminary data.</text>
</comment>
<proteinExistence type="predicted"/>
<gene>
    <name evidence="1" type="ORF">CJ301_16210</name>
</gene>
<organism evidence="1 2">
    <name type="scientific">Limimaricola cinnabarinus</name>
    <dbReference type="NCBI Taxonomy" id="1125964"/>
    <lineage>
        <taxon>Bacteria</taxon>
        <taxon>Pseudomonadati</taxon>
        <taxon>Pseudomonadota</taxon>
        <taxon>Alphaproteobacteria</taxon>
        <taxon>Rhodobacterales</taxon>
        <taxon>Paracoccaceae</taxon>
        <taxon>Limimaricola</taxon>
    </lineage>
</organism>
<dbReference type="RefSeq" id="WP_099278410.1">
    <property type="nucleotide sequence ID" value="NZ_KZ304976.1"/>
</dbReference>
<keyword evidence="2" id="KW-1185">Reference proteome</keyword>
<dbReference type="OrthoDB" id="9892962at2"/>
<sequence>MSFFDMGEPFLWRKGCVVLGQLPHGVAQVEQAAQKTETLYQPIPPLELSGIVGLSEQAEPTLEAMAIDLE</sequence>
<name>A0A2G1MCJ9_9RHOB</name>
<dbReference type="EMBL" id="NQWH01000036">
    <property type="protein sequence ID" value="PHP26465.1"/>
    <property type="molecule type" value="Genomic_DNA"/>
</dbReference>
<evidence type="ECO:0000313" key="1">
    <source>
        <dbReference type="EMBL" id="PHP26465.1"/>
    </source>
</evidence>